<dbReference type="InterPro" id="IPR011060">
    <property type="entry name" value="RibuloseP-bd_barrel"/>
</dbReference>
<proteinExistence type="predicted"/>
<dbReference type="Gene3D" id="3.20.20.70">
    <property type="entry name" value="Aldolase class I"/>
    <property type="match status" value="1"/>
</dbReference>
<reference evidence="3 4" key="1">
    <citation type="journal article" date="2016" name="Nat. Commun.">
        <title>Thousands of microbial genomes shed light on interconnected biogeochemical processes in an aquifer system.</title>
        <authorList>
            <person name="Anantharaman K."/>
            <person name="Brown C.T."/>
            <person name="Hug L.A."/>
            <person name="Sharon I."/>
            <person name="Castelle C.J."/>
            <person name="Probst A.J."/>
            <person name="Thomas B.C."/>
            <person name="Singh A."/>
            <person name="Wilkins M.J."/>
            <person name="Karaoz U."/>
            <person name="Brodie E.L."/>
            <person name="Williams K.H."/>
            <person name="Hubbard S.S."/>
            <person name="Banfield J.F."/>
        </authorList>
    </citation>
    <scope>NUCLEOTIDE SEQUENCE [LARGE SCALE GENOMIC DNA]</scope>
</reference>
<dbReference type="PANTHER" id="PTHR11749">
    <property type="entry name" value="RIBULOSE-5-PHOSPHATE-3-EPIMERASE"/>
    <property type="match status" value="1"/>
</dbReference>
<evidence type="ECO:0000313" key="3">
    <source>
        <dbReference type="EMBL" id="OGY56116.1"/>
    </source>
</evidence>
<dbReference type="Pfam" id="PF00834">
    <property type="entry name" value="Ribul_P_3_epim"/>
    <property type="match status" value="1"/>
</dbReference>
<name>A0A1G1YWI3_9BACT</name>
<dbReference type="GO" id="GO:0005975">
    <property type="term" value="P:carbohydrate metabolic process"/>
    <property type="evidence" value="ECO:0007669"/>
    <property type="project" value="InterPro"/>
</dbReference>
<evidence type="ECO:0000256" key="2">
    <source>
        <dbReference type="ARBA" id="ARBA00023235"/>
    </source>
</evidence>
<evidence type="ECO:0000313" key="4">
    <source>
        <dbReference type="Proteomes" id="UP000178179"/>
    </source>
</evidence>
<dbReference type="AlphaFoldDB" id="A0A1G1YWI3"/>
<dbReference type="EMBL" id="MHIS01000021">
    <property type="protein sequence ID" value="OGY56116.1"/>
    <property type="molecule type" value="Genomic_DNA"/>
</dbReference>
<dbReference type="GO" id="GO:0016857">
    <property type="term" value="F:racemase and epimerase activity, acting on carbohydrates and derivatives"/>
    <property type="evidence" value="ECO:0007669"/>
    <property type="project" value="InterPro"/>
</dbReference>
<accession>A0A1G1YWI3</accession>
<organism evidence="3 4">
    <name type="scientific">Candidatus Colwellbacteria bacterium GWA2_46_10</name>
    <dbReference type="NCBI Taxonomy" id="1797684"/>
    <lineage>
        <taxon>Bacteria</taxon>
        <taxon>Candidatus Colwelliibacteriota</taxon>
    </lineage>
</organism>
<keyword evidence="2" id="KW-0413">Isomerase</keyword>
<evidence type="ECO:0000256" key="1">
    <source>
        <dbReference type="ARBA" id="ARBA00022723"/>
    </source>
</evidence>
<evidence type="ECO:0008006" key="5">
    <source>
        <dbReference type="Google" id="ProtNLM"/>
    </source>
</evidence>
<dbReference type="InterPro" id="IPR000056">
    <property type="entry name" value="Ribul_P_3_epim-like"/>
</dbReference>
<keyword evidence="1" id="KW-0479">Metal-binding</keyword>
<sequence>MIIPSINRTSFEKAQKDVRKAEEFVPSGGWLHLDIADGKFTSWKSWNSPEELKNLHTKLNIEAHLMVENPEGVALSWLEAGARRLIVPVQRVVNMNALRALAAAHGARLIPSFDSSVPIDGAGQHKWADCIGILAVHPGGSGQNVVEGSFERVKFLRETMPGVKIEFDGAVDLDTGTRALEAGADILISGHYIFESADPKENFLKLNNLKPHVS</sequence>
<protein>
    <recommendedName>
        <fullName evidence="5">Ribulose-phosphate 3-epimerase</fullName>
    </recommendedName>
</protein>
<dbReference type="InterPro" id="IPR013785">
    <property type="entry name" value="Aldolase_TIM"/>
</dbReference>
<dbReference type="Proteomes" id="UP000178179">
    <property type="component" value="Unassembled WGS sequence"/>
</dbReference>
<gene>
    <name evidence="3" type="ORF">A2119_02800</name>
</gene>
<dbReference type="GO" id="GO:0046872">
    <property type="term" value="F:metal ion binding"/>
    <property type="evidence" value="ECO:0007669"/>
    <property type="project" value="UniProtKB-KW"/>
</dbReference>
<dbReference type="SUPFAM" id="SSF51366">
    <property type="entry name" value="Ribulose-phoshate binding barrel"/>
    <property type="match status" value="1"/>
</dbReference>
<comment type="caution">
    <text evidence="3">The sequence shown here is derived from an EMBL/GenBank/DDBJ whole genome shotgun (WGS) entry which is preliminary data.</text>
</comment>